<dbReference type="AlphaFoldDB" id="A0A1V2A6W2"/>
<evidence type="ECO:0000259" key="2">
    <source>
        <dbReference type="PROSITE" id="PS51819"/>
    </source>
</evidence>
<name>A0A1V2A6W2_9BACI</name>
<dbReference type="PANTHER" id="PTHR43048">
    <property type="entry name" value="METHYLMALONYL-COA EPIMERASE"/>
    <property type="match status" value="1"/>
</dbReference>
<dbReference type="PANTHER" id="PTHR43048:SF3">
    <property type="entry name" value="METHYLMALONYL-COA EPIMERASE, MITOCHONDRIAL"/>
    <property type="match status" value="1"/>
</dbReference>
<comment type="caution">
    <text evidence="3">The sequence shown here is derived from an EMBL/GenBank/DDBJ whole genome shotgun (WGS) entry which is preliminary data.</text>
</comment>
<evidence type="ECO:0000256" key="1">
    <source>
        <dbReference type="ARBA" id="ARBA00022723"/>
    </source>
</evidence>
<dbReference type="SUPFAM" id="SSF54593">
    <property type="entry name" value="Glyoxalase/Bleomycin resistance protein/Dihydroxybiphenyl dioxygenase"/>
    <property type="match status" value="1"/>
</dbReference>
<proteinExistence type="predicted"/>
<reference evidence="3 4" key="1">
    <citation type="submission" date="2016-12" db="EMBL/GenBank/DDBJ databases">
        <title>Domibacillus sp. SAB 38T whole genome sequencing.</title>
        <authorList>
            <person name="Verma A."/>
            <person name="Ojha A.K."/>
            <person name="Krishnamurthi S."/>
        </authorList>
    </citation>
    <scope>NUCLEOTIDE SEQUENCE [LARGE SCALE GENOMIC DNA]</scope>
    <source>
        <strain evidence="3 4">SAB 38</strain>
    </source>
</reference>
<dbReference type="Pfam" id="PF13669">
    <property type="entry name" value="Glyoxalase_4"/>
    <property type="match status" value="1"/>
</dbReference>
<protein>
    <recommendedName>
        <fullName evidence="2">VOC domain-containing protein</fullName>
    </recommendedName>
</protein>
<dbReference type="Proteomes" id="UP000188613">
    <property type="component" value="Unassembled WGS sequence"/>
</dbReference>
<keyword evidence="4" id="KW-1185">Reference proteome</keyword>
<dbReference type="GO" id="GO:0046491">
    <property type="term" value="P:L-methylmalonyl-CoA metabolic process"/>
    <property type="evidence" value="ECO:0007669"/>
    <property type="project" value="TreeGrafter"/>
</dbReference>
<keyword evidence="1" id="KW-0479">Metal-binding</keyword>
<feature type="domain" description="VOC" evidence="2">
    <location>
        <begin position="4"/>
        <end position="126"/>
    </location>
</feature>
<dbReference type="GO" id="GO:0046872">
    <property type="term" value="F:metal ion binding"/>
    <property type="evidence" value="ECO:0007669"/>
    <property type="project" value="UniProtKB-KW"/>
</dbReference>
<dbReference type="Gene3D" id="3.10.180.10">
    <property type="entry name" value="2,3-Dihydroxybiphenyl 1,2-Dioxygenase, domain 1"/>
    <property type="match status" value="1"/>
</dbReference>
<dbReference type="InterPro" id="IPR029068">
    <property type="entry name" value="Glyas_Bleomycin-R_OHBP_Dase"/>
</dbReference>
<sequence>MMFTPEHTGIMVSNMDESIAFYEEILGFTLRVKSKTATKEIAFLSHDRLPGFEVELLLDLDPKHSYAEQGIVNHLAFSVDDYDQAMAELQRKGIPFLADQPTIGEGGRRAIRFAGPNKEVLQIVEKKD</sequence>
<dbReference type="EMBL" id="MSFI01000019">
    <property type="protein sequence ID" value="OMP66677.1"/>
    <property type="molecule type" value="Genomic_DNA"/>
</dbReference>
<evidence type="ECO:0000313" key="4">
    <source>
        <dbReference type="Proteomes" id="UP000188613"/>
    </source>
</evidence>
<evidence type="ECO:0000313" key="3">
    <source>
        <dbReference type="EMBL" id="OMP66677.1"/>
    </source>
</evidence>
<organism evidence="3 4">
    <name type="scientific">Domibacillus epiphyticus</name>
    <dbReference type="NCBI Taxonomy" id="1714355"/>
    <lineage>
        <taxon>Bacteria</taxon>
        <taxon>Bacillati</taxon>
        <taxon>Bacillota</taxon>
        <taxon>Bacilli</taxon>
        <taxon>Bacillales</taxon>
        <taxon>Bacillaceae</taxon>
        <taxon>Domibacillus</taxon>
    </lineage>
</organism>
<gene>
    <name evidence="3" type="ORF">BTO28_11595</name>
</gene>
<dbReference type="InterPro" id="IPR037523">
    <property type="entry name" value="VOC_core"/>
</dbReference>
<dbReference type="STRING" id="1714355.BTO28_11595"/>
<dbReference type="InterPro" id="IPR051785">
    <property type="entry name" value="MMCE/EMCE_epimerase"/>
</dbReference>
<dbReference type="PROSITE" id="PS51819">
    <property type="entry name" value="VOC"/>
    <property type="match status" value="1"/>
</dbReference>
<dbReference type="GO" id="GO:0004493">
    <property type="term" value="F:methylmalonyl-CoA epimerase activity"/>
    <property type="evidence" value="ECO:0007669"/>
    <property type="project" value="TreeGrafter"/>
</dbReference>
<accession>A0A1V2A6W2</accession>